<evidence type="ECO:0000256" key="2">
    <source>
        <dbReference type="ARBA" id="ARBA00005899"/>
    </source>
</evidence>
<dbReference type="GO" id="GO:0005524">
    <property type="term" value="F:ATP binding"/>
    <property type="evidence" value="ECO:0007669"/>
    <property type="project" value="UniProtKB-KW"/>
</dbReference>
<gene>
    <name evidence="22" type="ORF">ACHAWO_005618</name>
</gene>
<feature type="domain" description="ATP-citrate synthase citrate-binding" evidence="20">
    <location>
        <begin position="261"/>
        <end position="437"/>
    </location>
</feature>
<keyword evidence="11" id="KW-0547">Nucleotide-binding</keyword>
<dbReference type="GO" id="GO:0005737">
    <property type="term" value="C:cytoplasm"/>
    <property type="evidence" value="ECO:0007669"/>
    <property type="project" value="UniProtKB-SubCell"/>
</dbReference>
<dbReference type="FunFam" id="3.40.50.261:FF:000004">
    <property type="entry name" value="ATP-citrate synthase subunit"/>
    <property type="match status" value="1"/>
</dbReference>
<evidence type="ECO:0000256" key="8">
    <source>
        <dbReference type="ARBA" id="ARBA00022553"/>
    </source>
</evidence>
<dbReference type="Proteomes" id="UP001530400">
    <property type="component" value="Unassembled WGS sequence"/>
</dbReference>
<dbReference type="Pfam" id="PF00549">
    <property type="entry name" value="Ligase_CoA"/>
    <property type="match status" value="1"/>
</dbReference>
<keyword evidence="8" id="KW-0597">Phosphoprotein</keyword>
<dbReference type="InterPro" id="IPR036291">
    <property type="entry name" value="NAD(P)-bd_dom_sf"/>
</dbReference>
<evidence type="ECO:0000256" key="15">
    <source>
        <dbReference type="ARBA" id="ARBA00030151"/>
    </source>
</evidence>
<dbReference type="SUPFAM" id="SSF52210">
    <property type="entry name" value="Succinyl-CoA synthetase domains"/>
    <property type="match status" value="1"/>
</dbReference>
<comment type="subcellular location">
    <subcellularLocation>
        <location evidence="1">Cytoplasm</location>
    </subcellularLocation>
</comment>
<evidence type="ECO:0000259" key="20">
    <source>
        <dbReference type="Pfam" id="PF16114"/>
    </source>
</evidence>
<dbReference type="InterPro" id="IPR036969">
    <property type="entry name" value="Citrate_synthase_sf"/>
</dbReference>
<dbReference type="PROSITE" id="PS00399">
    <property type="entry name" value="SUCCINYL_COA_LIG_2"/>
    <property type="match status" value="1"/>
</dbReference>
<evidence type="ECO:0000256" key="6">
    <source>
        <dbReference type="ARBA" id="ARBA00022490"/>
    </source>
</evidence>
<dbReference type="Gene3D" id="1.10.580.10">
    <property type="entry name" value="Citrate Synthase, domain 1"/>
    <property type="match status" value="1"/>
</dbReference>
<protein>
    <recommendedName>
        <fullName evidence="5">ATP citrate synthase</fullName>
        <ecNumber evidence="5">2.3.3.8</ecNumber>
    </recommendedName>
    <alternativeName>
        <fullName evidence="15">ATP-citrate (pro-S-)-lyase</fullName>
    </alternativeName>
    <alternativeName>
        <fullName evidence="16">Citrate cleavage enzyme</fullName>
    </alternativeName>
</protein>
<dbReference type="InterPro" id="IPR016142">
    <property type="entry name" value="Citrate_synth-like_lrg_a-sub"/>
</dbReference>
<proteinExistence type="inferred from homology"/>
<dbReference type="InterPro" id="IPR016102">
    <property type="entry name" value="Succinyl-CoA_synth-like"/>
</dbReference>
<dbReference type="InterPro" id="IPR056749">
    <property type="entry name" value="Citrate_synth_N"/>
</dbReference>
<dbReference type="PROSITE" id="PS01217">
    <property type="entry name" value="SUCCINYL_COA_LIG_3"/>
    <property type="match status" value="1"/>
</dbReference>
<evidence type="ECO:0000259" key="19">
    <source>
        <dbReference type="Pfam" id="PF00549"/>
    </source>
</evidence>
<dbReference type="PROSITE" id="PS01216">
    <property type="entry name" value="SUCCINYL_COA_LIG_1"/>
    <property type="match status" value="1"/>
</dbReference>
<evidence type="ECO:0000256" key="12">
    <source>
        <dbReference type="ARBA" id="ARBA00022840"/>
    </source>
</evidence>
<dbReference type="PANTHER" id="PTHR23118">
    <property type="entry name" value="ATP-CITRATE SYNTHASE"/>
    <property type="match status" value="1"/>
</dbReference>
<comment type="caution">
    <text evidence="22">The sequence shown here is derived from an EMBL/GenBank/DDBJ whole genome shotgun (WGS) entry which is preliminary data.</text>
</comment>
<evidence type="ECO:0000256" key="1">
    <source>
        <dbReference type="ARBA" id="ARBA00004496"/>
    </source>
</evidence>
<evidence type="ECO:0000256" key="13">
    <source>
        <dbReference type="ARBA" id="ARBA00022842"/>
    </source>
</evidence>
<dbReference type="PRINTS" id="PR01798">
    <property type="entry name" value="SCOASYNTHASE"/>
</dbReference>
<keyword evidence="9" id="KW-0808">Transferase</keyword>
<keyword evidence="14" id="KW-0443">Lipid metabolism</keyword>
<comment type="subunit">
    <text evidence="4">Homotetramer.</text>
</comment>
<keyword evidence="7" id="KW-0444">Lipid biosynthesis</keyword>
<feature type="region of interest" description="Disordered" evidence="18">
    <location>
        <begin position="447"/>
        <end position="483"/>
    </location>
</feature>
<dbReference type="GO" id="GO:0046872">
    <property type="term" value="F:metal ion binding"/>
    <property type="evidence" value="ECO:0007669"/>
    <property type="project" value="UniProtKB-KW"/>
</dbReference>
<dbReference type="SUPFAM" id="SSF51735">
    <property type="entry name" value="NAD(P)-binding Rossmann-fold domains"/>
    <property type="match status" value="1"/>
</dbReference>
<evidence type="ECO:0000256" key="4">
    <source>
        <dbReference type="ARBA" id="ARBA00011881"/>
    </source>
</evidence>
<dbReference type="EC" id="2.3.3.8" evidence="5"/>
<keyword evidence="6" id="KW-0963">Cytoplasm</keyword>
<dbReference type="Pfam" id="PF00285">
    <property type="entry name" value="Citrate_synt"/>
    <property type="match status" value="1"/>
</dbReference>
<feature type="domain" description="ATP-citrate synthase ATP-grasp" evidence="21">
    <location>
        <begin position="2"/>
        <end position="250"/>
    </location>
</feature>
<dbReference type="FunFam" id="3.40.50.720:FF:000024">
    <property type="entry name" value="Probable ATP-citrate synthase"/>
    <property type="match status" value="1"/>
</dbReference>
<evidence type="ECO:0000256" key="17">
    <source>
        <dbReference type="ARBA" id="ARBA00093367"/>
    </source>
</evidence>
<comment type="similarity">
    <text evidence="3">In the N-terminal section; belongs to the succinate/malate CoA ligase beta subunit family.</text>
</comment>
<dbReference type="EMBL" id="JALLPJ020001030">
    <property type="protein sequence ID" value="KAL3777706.1"/>
    <property type="molecule type" value="Genomic_DNA"/>
</dbReference>
<dbReference type="FunFam" id="3.40.50.261:FF:000003">
    <property type="entry name" value="ATP-citrate synthase subunit"/>
    <property type="match status" value="1"/>
</dbReference>
<comment type="function">
    <text evidence="17">Catalyzes the cleavage of citrate into oxaloacetate and acetyl-CoA, the latter serving as common substrate in multiple biochemical reactions in protein, carbohydrate and lipid metabolism.</text>
</comment>
<evidence type="ECO:0000256" key="16">
    <source>
        <dbReference type="ARBA" id="ARBA00030982"/>
    </source>
</evidence>
<reference evidence="22 23" key="1">
    <citation type="submission" date="2024-10" db="EMBL/GenBank/DDBJ databases">
        <title>Updated reference genomes for cyclostephanoid diatoms.</title>
        <authorList>
            <person name="Roberts W.R."/>
            <person name="Alverson A.J."/>
        </authorList>
    </citation>
    <scope>NUCLEOTIDE SEQUENCE [LARGE SCALE GENOMIC DNA]</scope>
    <source>
        <strain evidence="22 23">AJA010-31</strain>
    </source>
</reference>
<keyword evidence="23" id="KW-1185">Reference proteome</keyword>
<evidence type="ECO:0000256" key="3">
    <source>
        <dbReference type="ARBA" id="ARBA00010719"/>
    </source>
</evidence>
<keyword evidence="13" id="KW-0460">Magnesium</keyword>
<feature type="domain" description="ATP-citrate synthase/succinyl-CoA ligase C-terminal" evidence="19">
    <location>
        <begin position="658"/>
        <end position="782"/>
    </location>
</feature>
<dbReference type="InterPro" id="IPR002020">
    <property type="entry name" value="Citrate_synthase"/>
</dbReference>
<dbReference type="Pfam" id="PF16114">
    <property type="entry name" value="Citrate_bind"/>
    <property type="match status" value="1"/>
</dbReference>
<keyword evidence="12" id="KW-0067">ATP-binding</keyword>
<dbReference type="InterPro" id="IPR005811">
    <property type="entry name" value="SUCC_ACL_C"/>
</dbReference>
<dbReference type="Pfam" id="PF24948">
    <property type="entry name" value="Citrate_synth_N"/>
    <property type="match status" value="1"/>
</dbReference>
<keyword evidence="10" id="KW-0479">Metal-binding</keyword>
<dbReference type="GO" id="GO:0006629">
    <property type="term" value="P:lipid metabolic process"/>
    <property type="evidence" value="ECO:0007669"/>
    <property type="project" value="UniProtKB-KW"/>
</dbReference>
<dbReference type="CDD" id="cd06100">
    <property type="entry name" value="CCL_ACL-C"/>
    <property type="match status" value="1"/>
</dbReference>
<evidence type="ECO:0000256" key="11">
    <source>
        <dbReference type="ARBA" id="ARBA00022741"/>
    </source>
</evidence>
<dbReference type="Gene3D" id="1.10.230.10">
    <property type="entry name" value="Cytochrome P450-Terp, domain 2"/>
    <property type="match status" value="1"/>
</dbReference>
<dbReference type="InterPro" id="IPR033847">
    <property type="entry name" value="Citrt_syn/SCS-alpha_CS"/>
</dbReference>
<evidence type="ECO:0000313" key="23">
    <source>
        <dbReference type="Proteomes" id="UP001530400"/>
    </source>
</evidence>
<comment type="similarity">
    <text evidence="2">In the C-terminal section; belongs to the succinate/malate CoA ligase alpha subunit family.</text>
</comment>
<dbReference type="InterPro" id="IPR016143">
    <property type="entry name" value="Citrate_synth-like_sm_a-sub"/>
</dbReference>
<sequence length="992" mass="109338">MSAKAVREYHGKLLLAKWVKDITEGVHVMDDRAALVTPQTDYDTLLEECPWLNDASTKLVVKPDQLIKRRGKAGLVGLNLTFAEVKAWIGERMKKVIQVDEATGELDHFIIEPFVPHAQVDEYYICIQNEKDGEEMLFYSEGGVDVGDVDSKAVRMHIKIDEELTEEMIEAQDFLKGVPDERKPRLRSFLIGLFKCYRKLNFTYIEAHSVLLLQTVEINPIVVTPDGMIAPLDLAGKIDETAAFLNASHWGHLDTPAPFGRKEFAEEAYIRELDSKTGASLKLTILNHSGRIWTMVAGGGASVVYADTISDLGFGKELANYGEYSGAPSTEHTFEYAKTIISLMTKERDERGKILLIGGGIANFTDVAATFTGLIKALEIFRDDLKANHVQIWVRRAGPNFQEGLRMMRECAYSTGLPIHIYGPETHVTAIVPLALGLAKVEDFPEFDDESHDKKPAAKKAKPSEDDSPQKEELKAQKADHEANHKVENFSASTRCVVYGLQQRAVQGMLDFDFMCKREKPSVAALIFPFSPNHYIKFYWGTSEVLIPCYQKMDECFKKHPDVSIMVNFASFRSVFSTVMETLEYSDLIKTIAIIAEGVPESQTRMFNKVAHDKGVGIIGPATVGGIKPGCFRIGNTGGMLDNIVMSKLYRPGSVAYVSKSGGMSNELNNIICRATDGVYEGVAIGGDRYPGSLFIDHLLRYNDNPEVHILVLLGEVGGIDEYEVCKALQSGRITKPLVAWCIGTCAAIFPYEVQFGHAGALARGNVETAMAKNEALRNAGAHVPTRNSKDPYGKPDYTWAKKLGLVRKPAAFISSISDDRGSELSYGGMPISEVFQNDLGVGGVLSLLWFRRQLPPYAAKFIEMVLMVTADHGPAVSGAHNTIVTTRAGKDLVSSLVSGLLTIGPRFGGALDDAASMFTDASDNGTDPEQFVKDMRKANKLIMGIGHRIKSLTNPDKRCEIIKDFALKNFKDNTVLKFALAVEQGTVLCEK</sequence>
<evidence type="ECO:0000256" key="5">
    <source>
        <dbReference type="ARBA" id="ARBA00012639"/>
    </source>
</evidence>
<evidence type="ECO:0000259" key="21">
    <source>
        <dbReference type="Pfam" id="PF24948"/>
    </source>
</evidence>
<dbReference type="Gene3D" id="3.30.470.110">
    <property type="match status" value="1"/>
</dbReference>
<evidence type="ECO:0000256" key="10">
    <source>
        <dbReference type="ARBA" id="ARBA00022723"/>
    </source>
</evidence>
<evidence type="ECO:0000256" key="7">
    <source>
        <dbReference type="ARBA" id="ARBA00022516"/>
    </source>
</evidence>
<dbReference type="InterPro" id="IPR032263">
    <property type="entry name" value="Citrate-bd"/>
</dbReference>
<dbReference type="Gene3D" id="3.40.50.720">
    <property type="entry name" value="NAD(P)-binding Rossmann-like Domain"/>
    <property type="match status" value="1"/>
</dbReference>
<evidence type="ECO:0000256" key="14">
    <source>
        <dbReference type="ARBA" id="ARBA00023098"/>
    </source>
</evidence>
<dbReference type="PANTHER" id="PTHR23118:SF42">
    <property type="entry name" value="ATP-CITRATE SYNTHASE"/>
    <property type="match status" value="1"/>
</dbReference>
<organism evidence="22 23">
    <name type="scientific">Cyclotella atomus</name>
    <dbReference type="NCBI Taxonomy" id="382360"/>
    <lineage>
        <taxon>Eukaryota</taxon>
        <taxon>Sar</taxon>
        <taxon>Stramenopiles</taxon>
        <taxon>Ochrophyta</taxon>
        <taxon>Bacillariophyta</taxon>
        <taxon>Coscinodiscophyceae</taxon>
        <taxon>Thalassiosirophycidae</taxon>
        <taxon>Stephanodiscales</taxon>
        <taxon>Stephanodiscaceae</taxon>
        <taxon>Cyclotella</taxon>
    </lineage>
</organism>
<name>A0ABD3NQ83_9STRA</name>
<dbReference type="AlphaFoldDB" id="A0ABD3NQ83"/>
<evidence type="ECO:0000313" key="22">
    <source>
        <dbReference type="EMBL" id="KAL3777706.1"/>
    </source>
</evidence>
<evidence type="ECO:0000256" key="18">
    <source>
        <dbReference type="SAM" id="MobiDB-lite"/>
    </source>
</evidence>
<dbReference type="SUPFAM" id="SSF56059">
    <property type="entry name" value="Glutathione synthetase ATP-binding domain-like"/>
    <property type="match status" value="1"/>
</dbReference>
<dbReference type="GO" id="GO:0003878">
    <property type="term" value="F:ATP citrate synthase activity"/>
    <property type="evidence" value="ECO:0007669"/>
    <property type="project" value="UniProtKB-EC"/>
</dbReference>
<feature type="compositionally biased region" description="Basic and acidic residues" evidence="18">
    <location>
        <begin position="451"/>
        <end position="483"/>
    </location>
</feature>
<dbReference type="InterPro" id="IPR017866">
    <property type="entry name" value="Succ-CoA_synthase_bsu_CS"/>
</dbReference>
<dbReference type="SUPFAM" id="SSF48256">
    <property type="entry name" value="Citrate synthase"/>
    <property type="match status" value="1"/>
</dbReference>
<evidence type="ECO:0000256" key="9">
    <source>
        <dbReference type="ARBA" id="ARBA00022679"/>
    </source>
</evidence>
<accession>A0ABD3NQ83</accession>
<dbReference type="InterPro" id="IPR017440">
    <property type="entry name" value="Cit_synth/succinyl-CoA_lig_AS"/>
</dbReference>
<dbReference type="Gene3D" id="3.40.50.261">
    <property type="entry name" value="Succinyl-CoA synthetase domains"/>
    <property type="match status" value="2"/>
</dbReference>